<dbReference type="PROSITE" id="PS50830">
    <property type="entry name" value="TNASE_3"/>
    <property type="match status" value="1"/>
</dbReference>
<reference evidence="6 7" key="1">
    <citation type="journal article" date="2015" name="Proc. Natl. Acad. Sci. U.S.A.">
        <title>Expanded metabolic versatility of ubiquitous nitrite-oxidizing bacteria from the genus Nitrospira.</title>
        <authorList>
            <person name="Koch H."/>
            <person name="Lucker S."/>
            <person name="Albertsen M."/>
            <person name="Kitzinger K."/>
            <person name="Herbold C."/>
            <person name="Spieck E."/>
            <person name="Nielsen P.H."/>
            <person name="Wagner M."/>
            <person name="Daims H."/>
        </authorList>
    </citation>
    <scope>NUCLEOTIDE SEQUENCE [LARGE SCALE GENOMIC DNA]</scope>
    <source>
        <strain evidence="6 7">NSP M-1</strain>
    </source>
</reference>
<keyword evidence="3" id="KW-0378">Hydrolase</keyword>
<dbReference type="GO" id="GO:0004519">
    <property type="term" value="F:endonuclease activity"/>
    <property type="evidence" value="ECO:0007669"/>
    <property type="project" value="UniProtKB-KW"/>
</dbReference>
<dbReference type="RefSeq" id="WP_053381754.1">
    <property type="nucleotide sequence ID" value="NZ_CP011801.1"/>
</dbReference>
<dbReference type="PANTHER" id="PTHR12302">
    <property type="entry name" value="EBNA2 BINDING PROTEIN P100"/>
    <property type="match status" value="1"/>
</dbReference>
<dbReference type="STRING" id="42253.NITMOv2_4614"/>
<dbReference type="GO" id="GO:0016787">
    <property type="term" value="F:hydrolase activity"/>
    <property type="evidence" value="ECO:0007669"/>
    <property type="project" value="UniProtKB-KW"/>
</dbReference>
<evidence type="ECO:0000256" key="1">
    <source>
        <dbReference type="ARBA" id="ARBA00022722"/>
    </source>
</evidence>
<protein>
    <recommendedName>
        <fullName evidence="5">TNase-like domain-containing protein</fullName>
    </recommendedName>
</protein>
<dbReference type="KEGG" id="nmv:NITMOv2_4614"/>
<name>A0A0K2GJ69_NITMO</name>
<dbReference type="PANTHER" id="PTHR12302:SF3">
    <property type="entry name" value="SERINE_THREONINE-PROTEIN KINASE 31"/>
    <property type="match status" value="1"/>
</dbReference>
<feature type="region of interest" description="Disordered" evidence="4">
    <location>
        <begin position="47"/>
        <end position="81"/>
    </location>
</feature>
<dbReference type="SMART" id="SM00318">
    <property type="entry name" value="SNc"/>
    <property type="match status" value="1"/>
</dbReference>
<evidence type="ECO:0000256" key="2">
    <source>
        <dbReference type="ARBA" id="ARBA00022759"/>
    </source>
</evidence>
<sequence>MRLPRIIPACMLLGLSGTVLLEIAEASRLSTSSAESTVHKHCDLCRAPSITDTPPPSTLQPHRRHSPPDSRPHRLPKGRYKLTPYQKHARPSALGRIYGRGQPGSQPIYTIDGDTLRVGPDRIRLRGINTPELNEPGGDAARERLAQLLQQGPIRIVPYGQDVYGRTVADVFVGGRNVAEMLRQEGYAKPPS</sequence>
<keyword evidence="7" id="KW-1185">Reference proteome</keyword>
<dbReference type="PATRIC" id="fig|42253.5.peg.4550"/>
<dbReference type="AlphaFoldDB" id="A0A0K2GJ69"/>
<proteinExistence type="predicted"/>
<evidence type="ECO:0000313" key="7">
    <source>
        <dbReference type="Proteomes" id="UP000069205"/>
    </source>
</evidence>
<evidence type="ECO:0000256" key="3">
    <source>
        <dbReference type="ARBA" id="ARBA00022801"/>
    </source>
</evidence>
<dbReference type="Proteomes" id="UP000069205">
    <property type="component" value="Chromosome"/>
</dbReference>
<keyword evidence="1" id="KW-0540">Nuclease</keyword>
<feature type="domain" description="TNase-like" evidence="5">
    <location>
        <begin position="111"/>
        <end position="192"/>
    </location>
</feature>
<dbReference type="InterPro" id="IPR016071">
    <property type="entry name" value="Staphylococal_nuclease_OB-fold"/>
</dbReference>
<evidence type="ECO:0000259" key="5">
    <source>
        <dbReference type="PROSITE" id="PS50830"/>
    </source>
</evidence>
<accession>A0A0K2GJ69</accession>
<evidence type="ECO:0000313" key="6">
    <source>
        <dbReference type="EMBL" id="ALA60986.1"/>
    </source>
</evidence>
<keyword evidence="2" id="KW-0255">Endonuclease</keyword>
<organism evidence="6 7">
    <name type="scientific">Nitrospira moscoviensis</name>
    <dbReference type="NCBI Taxonomy" id="42253"/>
    <lineage>
        <taxon>Bacteria</taxon>
        <taxon>Pseudomonadati</taxon>
        <taxon>Nitrospirota</taxon>
        <taxon>Nitrospiria</taxon>
        <taxon>Nitrospirales</taxon>
        <taxon>Nitrospiraceae</taxon>
        <taxon>Nitrospira</taxon>
    </lineage>
</organism>
<dbReference type="InterPro" id="IPR035437">
    <property type="entry name" value="SNase_OB-fold_sf"/>
</dbReference>
<dbReference type="Pfam" id="PF00565">
    <property type="entry name" value="SNase"/>
    <property type="match status" value="1"/>
</dbReference>
<evidence type="ECO:0000256" key="4">
    <source>
        <dbReference type="SAM" id="MobiDB-lite"/>
    </source>
</evidence>
<dbReference type="SUPFAM" id="SSF50199">
    <property type="entry name" value="Staphylococcal nuclease"/>
    <property type="match status" value="1"/>
</dbReference>
<dbReference type="EMBL" id="CP011801">
    <property type="protein sequence ID" value="ALA60986.1"/>
    <property type="molecule type" value="Genomic_DNA"/>
</dbReference>
<dbReference type="OrthoDB" id="9792155at2"/>
<dbReference type="Gene3D" id="2.40.50.90">
    <property type="match status" value="1"/>
</dbReference>
<gene>
    <name evidence="6" type="ORF">NITMOv2_4614</name>
</gene>